<evidence type="ECO:0000313" key="4">
    <source>
        <dbReference type="Proteomes" id="UP000016856"/>
    </source>
</evidence>
<gene>
    <name evidence="3" type="ORF">O163_13755</name>
</gene>
<dbReference type="GO" id="GO:0007059">
    <property type="term" value="P:chromosome segregation"/>
    <property type="evidence" value="ECO:0007669"/>
    <property type="project" value="TreeGrafter"/>
</dbReference>
<feature type="coiled-coil region" evidence="1">
    <location>
        <begin position="241"/>
        <end position="385"/>
    </location>
</feature>
<dbReference type="InterPro" id="IPR050336">
    <property type="entry name" value="Chromosome_partition/occlusion"/>
</dbReference>
<reference evidence="3 4" key="1">
    <citation type="journal article" date="2013" name="Genome Announc.">
        <title>Draft Genome Sequence of an Anaerobic and Extremophilic Bacterium, Caldanaerobacter yonseiensis, Isolated from a Geothermal Hot Stream.</title>
        <authorList>
            <person name="Lee S.J."/>
            <person name="Lee Y.J."/>
            <person name="Park G.S."/>
            <person name="Kim B.C."/>
            <person name="Lee S.J."/>
            <person name="Shin J.H."/>
            <person name="Lee D.W."/>
        </authorList>
    </citation>
    <scope>NUCLEOTIDE SEQUENCE [LARGE SCALE GENOMIC DNA]</scope>
    <source>
        <strain evidence="3 4">KB-1</strain>
    </source>
</reference>
<name>U5CRV1_CALSX</name>
<feature type="domain" description="ParB-like N-terminal" evidence="2">
    <location>
        <begin position="21"/>
        <end position="115"/>
    </location>
</feature>
<dbReference type="SUPFAM" id="SSF110849">
    <property type="entry name" value="ParB/Sulfiredoxin"/>
    <property type="match status" value="1"/>
</dbReference>
<dbReference type="Proteomes" id="UP000016856">
    <property type="component" value="Unassembled WGS sequence"/>
</dbReference>
<dbReference type="InterPro" id="IPR003115">
    <property type="entry name" value="ParB_N"/>
</dbReference>
<proteinExistence type="predicted"/>
<comment type="caution">
    <text evidence="3">The sequence shown here is derived from an EMBL/GenBank/DDBJ whole genome shotgun (WGS) entry which is preliminary data.</text>
</comment>
<dbReference type="Gene3D" id="1.10.10.2830">
    <property type="match status" value="1"/>
</dbReference>
<dbReference type="PANTHER" id="PTHR33375:SF1">
    <property type="entry name" value="CHROMOSOME-PARTITIONING PROTEIN PARB-RELATED"/>
    <property type="match status" value="1"/>
</dbReference>
<dbReference type="GO" id="GO:0005694">
    <property type="term" value="C:chromosome"/>
    <property type="evidence" value="ECO:0007669"/>
    <property type="project" value="TreeGrafter"/>
</dbReference>
<dbReference type="EMBL" id="AXDC01000052">
    <property type="protein sequence ID" value="ERM90832.1"/>
    <property type="molecule type" value="Genomic_DNA"/>
</dbReference>
<organism evidence="3 4">
    <name type="scientific">Caldanaerobacter subterraneus subsp. yonseiensis KB-1</name>
    <dbReference type="NCBI Taxonomy" id="1388761"/>
    <lineage>
        <taxon>Bacteria</taxon>
        <taxon>Bacillati</taxon>
        <taxon>Bacillota</taxon>
        <taxon>Clostridia</taxon>
        <taxon>Thermoanaerobacterales</taxon>
        <taxon>Thermoanaerobacteraceae</taxon>
        <taxon>Caldanaerobacter</taxon>
    </lineage>
</organism>
<dbReference type="InterPro" id="IPR036086">
    <property type="entry name" value="ParB/Sulfiredoxin_sf"/>
</dbReference>
<dbReference type="PANTHER" id="PTHR33375">
    <property type="entry name" value="CHROMOSOME-PARTITIONING PROTEIN PARB-RELATED"/>
    <property type="match status" value="1"/>
</dbReference>
<keyword evidence="1" id="KW-0175">Coiled coil</keyword>
<dbReference type="SUPFAM" id="SSF109709">
    <property type="entry name" value="KorB DNA-binding domain-like"/>
    <property type="match status" value="1"/>
</dbReference>
<protein>
    <recommendedName>
        <fullName evidence="2">ParB-like N-terminal domain-containing protein</fullName>
    </recommendedName>
</protein>
<evidence type="ECO:0000313" key="3">
    <source>
        <dbReference type="EMBL" id="ERM90832.1"/>
    </source>
</evidence>
<dbReference type="Pfam" id="PF02195">
    <property type="entry name" value="ParB_N"/>
    <property type="match status" value="1"/>
</dbReference>
<dbReference type="PATRIC" id="fig|1388761.3.peg.2755"/>
<accession>U5CRV1</accession>
<dbReference type="SMART" id="SM00470">
    <property type="entry name" value="ParB"/>
    <property type="match status" value="1"/>
</dbReference>
<evidence type="ECO:0000256" key="1">
    <source>
        <dbReference type="SAM" id="Coils"/>
    </source>
</evidence>
<dbReference type="AlphaFoldDB" id="U5CRV1"/>
<sequence length="414" mass="47981">MKVIKTNFSKNSSQKETPILKMISTSLLREHPRNKELFDDIQGQAWQDFLESIRTSGIITPLVVTKNEDETYTVISGSQRLRAAKELGIEEVPCEVRTYKDRDGITKEDWILKDLIETNLRQRGKGNLNDLKLAKCLVELMRIYGIRRGRPSNSNNSIEKQDKMSELPSNLSQTYLTELIGISERQLRRITKLNDLIPEIQQLVDEGKLSTAEGVQLAALDEEVQRKLYYALGEDINKMTAQQIKRIKEESEESIKELVEEINKLKRELQSREYTLKLKEEEISKKENLIKQYEAAIELSSEKIKRLENGTVKEVLPDSVKKELEALKKERAEAFEKLNLLQQELEKTKKEYEELKKQATADERARKMTEEINRLNDRISTFKEISFCNSEVKEQLKNSILSLKKSLENILGSF</sequence>
<dbReference type="RefSeq" id="WP_022588884.1">
    <property type="nucleotide sequence ID" value="NZ_AXDC01000052.1"/>
</dbReference>
<dbReference type="Gene3D" id="3.90.1530.10">
    <property type="entry name" value="Conserved hypothetical protein from pyrococcus furiosus pfu- 392566-001, ParB domain"/>
    <property type="match status" value="1"/>
</dbReference>
<evidence type="ECO:0000259" key="2">
    <source>
        <dbReference type="SMART" id="SM00470"/>
    </source>
</evidence>